<dbReference type="Pfam" id="PF02620">
    <property type="entry name" value="YceD"/>
    <property type="match status" value="1"/>
</dbReference>
<name>A0A939J7B5_9HYPH</name>
<dbReference type="EMBL" id="JAFLNF010000005">
    <property type="protein sequence ID" value="MBO0345997.1"/>
    <property type="molecule type" value="Genomic_DNA"/>
</dbReference>
<gene>
    <name evidence="1" type="ORF">J0X15_12255</name>
</gene>
<dbReference type="InterPro" id="IPR003772">
    <property type="entry name" value="YceD"/>
</dbReference>
<accession>A0A939J7B5</accession>
<dbReference type="AlphaFoldDB" id="A0A939J7B5"/>
<protein>
    <submittedName>
        <fullName evidence="1">DUF177 domain-containing protein</fullName>
    </submittedName>
</protein>
<comment type="caution">
    <text evidence="1">The sequence shown here is derived from an EMBL/GenBank/DDBJ whole genome shotgun (WGS) entry which is preliminary data.</text>
</comment>
<dbReference type="RefSeq" id="WP_206941124.1">
    <property type="nucleotide sequence ID" value="NZ_JAFLNF010000005.1"/>
</dbReference>
<sequence>MANEKFPYSHKVDGERVGDQNIKICLEPDAASLKQIADAYDLEAIEKLKADLVLKPWGKRGVRVTGTFKTDIRQVCVVTLEPFVSTMKDEVDRTFLPASSKPRRPRDLNDAGEIEIDLDSIDPPDVMMDGVLDLGALICEQLALNIDPFPRKPGVAFTPPQSAGEAEDMADEAAPSAFAALAKLKESPKE</sequence>
<organism evidence="1 2">
    <name type="scientific">Roseibium limicola</name>
    <dbReference type="NCBI Taxonomy" id="2816037"/>
    <lineage>
        <taxon>Bacteria</taxon>
        <taxon>Pseudomonadati</taxon>
        <taxon>Pseudomonadota</taxon>
        <taxon>Alphaproteobacteria</taxon>
        <taxon>Hyphomicrobiales</taxon>
        <taxon>Stappiaceae</taxon>
        <taxon>Roseibium</taxon>
    </lineage>
</organism>
<evidence type="ECO:0000313" key="2">
    <source>
        <dbReference type="Proteomes" id="UP000664779"/>
    </source>
</evidence>
<dbReference type="Proteomes" id="UP000664779">
    <property type="component" value="Unassembled WGS sequence"/>
</dbReference>
<evidence type="ECO:0000313" key="1">
    <source>
        <dbReference type="EMBL" id="MBO0345997.1"/>
    </source>
</evidence>
<reference evidence="1" key="1">
    <citation type="submission" date="2021-03" db="EMBL/GenBank/DDBJ databases">
        <title>Roseibium sp. CAU 1637 isolated from Incheon.</title>
        <authorList>
            <person name="Kim W."/>
        </authorList>
    </citation>
    <scope>NUCLEOTIDE SEQUENCE</scope>
    <source>
        <strain evidence="1">CAU 1637</strain>
    </source>
</reference>
<proteinExistence type="predicted"/>
<keyword evidence="2" id="KW-1185">Reference proteome</keyword>